<dbReference type="PATRIC" id="fig|768706.3.peg.3791"/>
<organism evidence="7 8">
    <name type="scientific">Desulfosporosinus orientis (strain ATCC 19365 / DSM 765 / NCIMB 8382 / VKM B-1628 / Singapore I)</name>
    <name type="common">Desulfotomaculum orientis</name>
    <dbReference type="NCBI Taxonomy" id="768706"/>
    <lineage>
        <taxon>Bacteria</taxon>
        <taxon>Bacillati</taxon>
        <taxon>Bacillota</taxon>
        <taxon>Clostridia</taxon>
        <taxon>Eubacteriales</taxon>
        <taxon>Desulfitobacteriaceae</taxon>
        <taxon>Desulfosporosinus</taxon>
    </lineage>
</organism>
<dbReference type="GO" id="GO:0051536">
    <property type="term" value="F:iron-sulfur cluster binding"/>
    <property type="evidence" value="ECO:0007669"/>
    <property type="project" value="UniProtKB-KW"/>
</dbReference>
<dbReference type="AlphaFoldDB" id="G7W6T7"/>
<dbReference type="InterPro" id="IPR006638">
    <property type="entry name" value="Elp3/MiaA/NifB-like_rSAM"/>
</dbReference>
<dbReference type="GO" id="GO:0046872">
    <property type="term" value="F:metal ion binding"/>
    <property type="evidence" value="ECO:0007669"/>
    <property type="project" value="UniProtKB-KW"/>
</dbReference>
<dbReference type="eggNOG" id="COG1032">
    <property type="taxonomic scope" value="Bacteria"/>
</dbReference>
<dbReference type="GO" id="GO:0003824">
    <property type="term" value="F:catalytic activity"/>
    <property type="evidence" value="ECO:0007669"/>
    <property type="project" value="InterPro"/>
</dbReference>
<dbReference type="SFLD" id="SFLDS00029">
    <property type="entry name" value="Radical_SAM"/>
    <property type="match status" value="1"/>
</dbReference>
<dbReference type="Pfam" id="PF04055">
    <property type="entry name" value="Radical_SAM"/>
    <property type="match status" value="1"/>
</dbReference>
<evidence type="ECO:0000259" key="6">
    <source>
        <dbReference type="PROSITE" id="PS51918"/>
    </source>
</evidence>
<accession>G7W6T7</accession>
<proteinExistence type="predicted"/>
<keyword evidence="8" id="KW-1185">Reference proteome</keyword>
<dbReference type="InterPro" id="IPR023404">
    <property type="entry name" value="rSAM_horseshoe"/>
</dbReference>
<dbReference type="Gene3D" id="3.80.30.20">
    <property type="entry name" value="tm_1862 like domain"/>
    <property type="match status" value="1"/>
</dbReference>
<evidence type="ECO:0000256" key="2">
    <source>
        <dbReference type="ARBA" id="ARBA00022691"/>
    </source>
</evidence>
<dbReference type="STRING" id="768706.Desor_3756"/>
<dbReference type="EMBL" id="CP003108">
    <property type="protein sequence ID" value="AET69219.1"/>
    <property type="molecule type" value="Genomic_DNA"/>
</dbReference>
<dbReference type="OrthoDB" id="9801424at2"/>
<comment type="cofactor">
    <cofactor evidence="1">
        <name>[4Fe-4S] cluster</name>
        <dbReference type="ChEBI" id="CHEBI:49883"/>
    </cofactor>
</comment>
<evidence type="ECO:0000313" key="8">
    <source>
        <dbReference type="Proteomes" id="UP000006346"/>
    </source>
</evidence>
<dbReference type="SMART" id="SM00729">
    <property type="entry name" value="Elp3"/>
    <property type="match status" value="1"/>
</dbReference>
<keyword evidence="3" id="KW-0479">Metal-binding</keyword>
<dbReference type="SFLD" id="SFLDG01082">
    <property type="entry name" value="B12-binding_domain_containing"/>
    <property type="match status" value="1"/>
</dbReference>
<evidence type="ECO:0000313" key="7">
    <source>
        <dbReference type="EMBL" id="AET69219.1"/>
    </source>
</evidence>
<dbReference type="PANTHER" id="PTHR43409">
    <property type="entry name" value="ANAEROBIC MAGNESIUM-PROTOPORPHYRIN IX MONOMETHYL ESTER CYCLASE-RELATED"/>
    <property type="match status" value="1"/>
</dbReference>
<dbReference type="PANTHER" id="PTHR43409:SF7">
    <property type="entry name" value="BLL1977 PROTEIN"/>
    <property type="match status" value="1"/>
</dbReference>
<dbReference type="HOGENOM" id="CLU_482118_0_0_9"/>
<evidence type="ECO:0000256" key="3">
    <source>
        <dbReference type="ARBA" id="ARBA00022723"/>
    </source>
</evidence>
<keyword evidence="2" id="KW-0949">S-adenosyl-L-methionine</keyword>
<dbReference type="GO" id="GO:0005829">
    <property type="term" value="C:cytosol"/>
    <property type="evidence" value="ECO:0007669"/>
    <property type="project" value="TreeGrafter"/>
</dbReference>
<dbReference type="KEGG" id="dor:Desor_3756"/>
<dbReference type="RefSeq" id="WP_014186027.1">
    <property type="nucleotide sequence ID" value="NC_016584.1"/>
</dbReference>
<gene>
    <name evidence="7" type="ordered locus">Desor_3756</name>
</gene>
<name>G7W6T7_DESOD</name>
<evidence type="ECO:0000256" key="5">
    <source>
        <dbReference type="ARBA" id="ARBA00023014"/>
    </source>
</evidence>
<keyword evidence="4" id="KW-0408">Iron</keyword>
<dbReference type="PROSITE" id="PS51918">
    <property type="entry name" value="RADICAL_SAM"/>
    <property type="match status" value="1"/>
</dbReference>
<dbReference type="InterPro" id="IPR051198">
    <property type="entry name" value="BchE-like"/>
</dbReference>
<dbReference type="Proteomes" id="UP000006346">
    <property type="component" value="Chromosome"/>
</dbReference>
<dbReference type="SUPFAM" id="SSF102114">
    <property type="entry name" value="Radical SAM enzymes"/>
    <property type="match status" value="1"/>
</dbReference>
<reference evidence="8" key="1">
    <citation type="submission" date="2011-11" db="EMBL/GenBank/DDBJ databases">
        <title>Complete sequence of Desulfosporosinus orientis DSM 765.</title>
        <authorList>
            <person name="Lucas S."/>
            <person name="Han J."/>
            <person name="Lapidus A."/>
            <person name="Cheng J.-F."/>
            <person name="Goodwin L."/>
            <person name="Pitluck S."/>
            <person name="Peters L."/>
            <person name="Ovchinnikova G."/>
            <person name="Teshima H."/>
            <person name="Detter J.C."/>
            <person name="Han C."/>
            <person name="Tapia R."/>
            <person name="Land M."/>
            <person name="Hauser L."/>
            <person name="Kyrpides N."/>
            <person name="Ivanova N."/>
            <person name="Pagani I."/>
            <person name="Pester M."/>
            <person name="Spring S."/>
            <person name="Ollivier B."/>
            <person name="Rattei T."/>
            <person name="Klenk H.-P."/>
            <person name="Wagner M."/>
            <person name="Loy A."/>
            <person name="Woyke T."/>
        </authorList>
    </citation>
    <scope>NUCLEOTIDE SEQUENCE [LARGE SCALE GENOMIC DNA]</scope>
    <source>
        <strain evidence="8">ATCC 19365 / DSM 765 / NCIMB 8382 / VKM B-1628</strain>
    </source>
</reference>
<feature type="domain" description="Radical SAM core" evidence="6">
    <location>
        <begin position="273"/>
        <end position="502"/>
    </location>
</feature>
<dbReference type="CDD" id="cd01335">
    <property type="entry name" value="Radical_SAM"/>
    <property type="match status" value="1"/>
</dbReference>
<protein>
    <submittedName>
        <fullName evidence="7">Fe-S oxidoreductase</fullName>
    </submittedName>
</protein>
<reference evidence="7 8" key="2">
    <citation type="journal article" date="2012" name="J. Bacteriol.">
        <title>Complete genome sequences of Desulfosporosinus orientis DSM765T, Desulfosporosinus youngiae DSM17734T, Desulfosporosinus meridiei DSM13257T, and Desulfosporosinus acidiphilus DSM22704T.</title>
        <authorList>
            <person name="Pester M."/>
            <person name="Brambilla E."/>
            <person name="Alazard D."/>
            <person name="Rattei T."/>
            <person name="Weinmaier T."/>
            <person name="Han J."/>
            <person name="Lucas S."/>
            <person name="Lapidus A."/>
            <person name="Cheng J.F."/>
            <person name="Goodwin L."/>
            <person name="Pitluck S."/>
            <person name="Peters L."/>
            <person name="Ovchinnikova G."/>
            <person name="Teshima H."/>
            <person name="Detter J.C."/>
            <person name="Han C.S."/>
            <person name="Tapia R."/>
            <person name="Land M.L."/>
            <person name="Hauser L."/>
            <person name="Kyrpides N.C."/>
            <person name="Ivanova N.N."/>
            <person name="Pagani I."/>
            <person name="Huntmann M."/>
            <person name="Wei C.L."/>
            <person name="Davenport K.W."/>
            <person name="Daligault H."/>
            <person name="Chain P.S."/>
            <person name="Chen A."/>
            <person name="Mavromatis K."/>
            <person name="Markowitz V."/>
            <person name="Szeto E."/>
            <person name="Mikhailova N."/>
            <person name="Pati A."/>
            <person name="Wagner M."/>
            <person name="Woyke T."/>
            <person name="Ollivier B."/>
            <person name="Klenk H.P."/>
            <person name="Spring S."/>
            <person name="Loy A."/>
        </authorList>
    </citation>
    <scope>NUCLEOTIDE SEQUENCE [LARGE SCALE GENOMIC DNA]</scope>
    <source>
        <strain evidence="8">ATCC 19365 / DSM 765 / NCIMB 8382 / VKM B-1628</strain>
    </source>
</reference>
<dbReference type="InterPro" id="IPR058240">
    <property type="entry name" value="rSAM_sf"/>
</dbReference>
<evidence type="ECO:0000256" key="4">
    <source>
        <dbReference type="ARBA" id="ARBA00023004"/>
    </source>
</evidence>
<dbReference type="InterPro" id="IPR007197">
    <property type="entry name" value="rSAM"/>
</dbReference>
<sequence>MNNKIALIFTPSETPFCDPAFFRFSPIPLSLGVLQGYLRAKGYTVSSTDLTTHMQRFSRPPAAETWLPLFDKGLILRHLTGGSPTGMEDELDYFIGESVAAGSDVVGISTGANMSFFEIHLAFLLGRRIQEQLGKPVVFGGANLDFLWQFREVFQELWEAVTRCFPYLFIGPGERSFAELLAGWNRQEGARPYQELPGAVYWVDGQLFRNPEDIPTLIRPDFQGLNLKPYTLCCRSSEPLAANTETNLVQFYQWPIYLNPVVSEMNRRRLAKEERKETLFIPYAFNNNCTYRCAFCVQSREDRPGPAAKSAREVVDDIEALLSEYNTEHIRFYNNAFNLSTSFVREFCHLVLERGLTFYWSDCARFNNLTPELIDLLYRSGCRKLVFGLDTASEKIAKLIDKRLDLDQASRVLRWCRERGIWTEVEVIVGLPYEGEDEFQETYAFVQENLEQGNLSGFHLNRYYVVPCSLLGSKPEQYGIRLHCFPQGYEKMLRRSAEILIVLTAPRGETINTPPYSYQLWRYSEVNGRTVEQLIAETEDKFRRMRSLMKPNFPVFGKGGEKKNE</sequence>
<evidence type="ECO:0000256" key="1">
    <source>
        <dbReference type="ARBA" id="ARBA00001966"/>
    </source>
</evidence>
<keyword evidence="5" id="KW-0411">Iron-sulfur</keyword>